<dbReference type="PANTHER" id="PTHR16465">
    <property type="entry name" value="NUCLEASE-RELATED"/>
    <property type="match status" value="1"/>
</dbReference>
<dbReference type="OrthoDB" id="2417221at2759"/>
<evidence type="ECO:0000256" key="3">
    <source>
        <dbReference type="ARBA" id="ARBA00022833"/>
    </source>
</evidence>
<dbReference type="InterPro" id="IPR036855">
    <property type="entry name" value="Znf_CCCH_sf"/>
</dbReference>
<gene>
    <name evidence="6" type="ORF">KP509_12G086900</name>
</gene>
<feature type="zinc finger region" description="C3H1-type" evidence="4">
    <location>
        <begin position="66"/>
        <end position="94"/>
    </location>
</feature>
<dbReference type="SUPFAM" id="SSF90229">
    <property type="entry name" value="CCCH zinc finger"/>
    <property type="match status" value="1"/>
</dbReference>
<evidence type="ECO:0000256" key="4">
    <source>
        <dbReference type="PROSITE-ProRule" id="PRU00723"/>
    </source>
</evidence>
<dbReference type="Pfam" id="PF00642">
    <property type="entry name" value="zf-CCCH"/>
    <property type="match status" value="1"/>
</dbReference>
<name>A0A8T2TQI3_CERRI</name>
<keyword evidence="7" id="KW-1185">Reference proteome</keyword>
<dbReference type="Proteomes" id="UP000825935">
    <property type="component" value="Chromosome 12"/>
</dbReference>
<protein>
    <recommendedName>
        <fullName evidence="5">C3H1-type domain-containing protein</fullName>
    </recommendedName>
</protein>
<dbReference type="PROSITE" id="PS50103">
    <property type="entry name" value="ZF_C3H1"/>
    <property type="match status" value="1"/>
</dbReference>
<dbReference type="PANTHER" id="PTHR16465:SF0">
    <property type="entry name" value="ZINC FINGER MATRIN-TYPE PROTEIN 5"/>
    <property type="match status" value="1"/>
</dbReference>
<organism evidence="6 7">
    <name type="scientific">Ceratopteris richardii</name>
    <name type="common">Triangle waterfern</name>
    <dbReference type="NCBI Taxonomy" id="49495"/>
    <lineage>
        <taxon>Eukaryota</taxon>
        <taxon>Viridiplantae</taxon>
        <taxon>Streptophyta</taxon>
        <taxon>Embryophyta</taxon>
        <taxon>Tracheophyta</taxon>
        <taxon>Polypodiopsida</taxon>
        <taxon>Polypodiidae</taxon>
        <taxon>Polypodiales</taxon>
        <taxon>Pteridineae</taxon>
        <taxon>Pteridaceae</taxon>
        <taxon>Parkerioideae</taxon>
        <taxon>Ceratopteris</taxon>
    </lineage>
</organism>
<accession>A0A8T2TQI3</accession>
<dbReference type="GO" id="GO:0005689">
    <property type="term" value="C:U12-type spliceosomal complex"/>
    <property type="evidence" value="ECO:0007669"/>
    <property type="project" value="TreeGrafter"/>
</dbReference>
<reference evidence="6" key="1">
    <citation type="submission" date="2021-08" db="EMBL/GenBank/DDBJ databases">
        <title>WGS assembly of Ceratopteris richardii.</title>
        <authorList>
            <person name="Marchant D.B."/>
            <person name="Chen G."/>
            <person name="Jenkins J."/>
            <person name="Shu S."/>
            <person name="Leebens-Mack J."/>
            <person name="Grimwood J."/>
            <person name="Schmutz J."/>
            <person name="Soltis P."/>
            <person name="Soltis D."/>
            <person name="Chen Z.-H."/>
        </authorList>
    </citation>
    <scope>NUCLEOTIDE SEQUENCE</scope>
    <source>
        <strain evidence="6">Whitten #5841</strain>
        <tissue evidence="6">Leaf</tissue>
    </source>
</reference>
<dbReference type="AlphaFoldDB" id="A0A8T2TQI3"/>
<dbReference type="SUPFAM" id="SSF57667">
    <property type="entry name" value="beta-beta-alpha zinc fingers"/>
    <property type="match status" value="1"/>
</dbReference>
<evidence type="ECO:0000256" key="1">
    <source>
        <dbReference type="ARBA" id="ARBA00022723"/>
    </source>
</evidence>
<dbReference type="InterPro" id="IPR036236">
    <property type="entry name" value="Znf_C2H2_sf"/>
</dbReference>
<evidence type="ECO:0000256" key="2">
    <source>
        <dbReference type="ARBA" id="ARBA00022771"/>
    </source>
</evidence>
<proteinExistence type="predicted"/>
<dbReference type="InterPro" id="IPR000571">
    <property type="entry name" value="Znf_CCCH"/>
</dbReference>
<keyword evidence="3 4" id="KW-0862">Zinc</keyword>
<comment type="caution">
    <text evidence="6">The sequence shown here is derived from an EMBL/GenBank/DDBJ whole genome shotgun (WGS) entry which is preliminary data.</text>
</comment>
<dbReference type="GO" id="GO:0008270">
    <property type="term" value="F:zinc ion binding"/>
    <property type="evidence" value="ECO:0007669"/>
    <property type="project" value="UniProtKB-KW"/>
</dbReference>
<dbReference type="Gene3D" id="4.10.1000.10">
    <property type="entry name" value="Zinc finger, CCCH-type"/>
    <property type="match status" value="1"/>
</dbReference>
<evidence type="ECO:0000313" key="7">
    <source>
        <dbReference type="Proteomes" id="UP000825935"/>
    </source>
</evidence>
<feature type="domain" description="C3H1-type" evidence="5">
    <location>
        <begin position="66"/>
        <end position="94"/>
    </location>
</feature>
<evidence type="ECO:0000259" key="5">
    <source>
        <dbReference type="PROSITE" id="PS50103"/>
    </source>
</evidence>
<keyword evidence="2 4" id="KW-0863">Zinc-finger</keyword>
<dbReference type="EMBL" id="CM035417">
    <property type="protein sequence ID" value="KAH7424043.1"/>
    <property type="molecule type" value="Genomic_DNA"/>
</dbReference>
<keyword evidence="1 4" id="KW-0479">Metal-binding</keyword>
<evidence type="ECO:0000313" key="6">
    <source>
        <dbReference type="EMBL" id="KAH7424043.1"/>
    </source>
</evidence>
<sequence length="136" mass="15570">MCDLVRSRLLSTPVETMLFTLYAWDIVVFDTPTARRRHLQGVVHLRNKKAWFDSFQEPAYQSQAGTVGQKVCLQFMRAGVCHYGTRCRFQHVTSKDQPKTQDAMLDHVPAAYLNLPPSLRPPGDVGYWHLPPVDWG</sequence>